<keyword evidence="3" id="KW-1185">Reference proteome</keyword>
<dbReference type="InterPro" id="IPR036365">
    <property type="entry name" value="PGBD-like_sf"/>
</dbReference>
<evidence type="ECO:0000313" key="3">
    <source>
        <dbReference type="Proteomes" id="UP000614811"/>
    </source>
</evidence>
<feature type="domain" description="Peptidoglycan binding-like" evidence="1">
    <location>
        <begin position="79"/>
        <end position="117"/>
    </location>
</feature>
<gene>
    <name evidence="2" type="ORF">GCM10008090_09670</name>
</gene>
<evidence type="ECO:0000259" key="1">
    <source>
        <dbReference type="Pfam" id="PF01471"/>
    </source>
</evidence>
<dbReference type="RefSeq" id="WP_189398855.1">
    <property type="nucleotide sequence ID" value="NZ_BMXA01000001.1"/>
</dbReference>
<dbReference type="EMBL" id="BMXA01000001">
    <property type="protein sequence ID" value="GHA02407.1"/>
    <property type="molecule type" value="Genomic_DNA"/>
</dbReference>
<accession>A0A918RNR9</accession>
<evidence type="ECO:0000313" key="2">
    <source>
        <dbReference type="EMBL" id="GHA02407.1"/>
    </source>
</evidence>
<proteinExistence type="predicted"/>
<name>A0A918RNR9_9GAMM</name>
<dbReference type="Gene3D" id="1.10.101.10">
    <property type="entry name" value="PGBD-like superfamily/PGBD"/>
    <property type="match status" value="1"/>
</dbReference>
<organism evidence="2 3">
    <name type="scientific">Arenicella chitinivorans</name>
    <dbReference type="NCBI Taxonomy" id="1329800"/>
    <lineage>
        <taxon>Bacteria</taxon>
        <taxon>Pseudomonadati</taxon>
        <taxon>Pseudomonadota</taxon>
        <taxon>Gammaproteobacteria</taxon>
        <taxon>Arenicellales</taxon>
        <taxon>Arenicellaceae</taxon>
        <taxon>Arenicella</taxon>
    </lineage>
</organism>
<reference evidence="2" key="1">
    <citation type="journal article" date="2014" name="Int. J. Syst. Evol. Microbiol.">
        <title>Complete genome sequence of Corynebacterium casei LMG S-19264T (=DSM 44701T), isolated from a smear-ripened cheese.</title>
        <authorList>
            <consortium name="US DOE Joint Genome Institute (JGI-PGF)"/>
            <person name="Walter F."/>
            <person name="Albersmeier A."/>
            <person name="Kalinowski J."/>
            <person name="Ruckert C."/>
        </authorList>
    </citation>
    <scope>NUCLEOTIDE SEQUENCE</scope>
    <source>
        <strain evidence="2">KCTC 12711</strain>
    </source>
</reference>
<reference evidence="2" key="2">
    <citation type="submission" date="2020-09" db="EMBL/GenBank/DDBJ databases">
        <authorList>
            <person name="Sun Q."/>
            <person name="Kim S."/>
        </authorList>
    </citation>
    <scope>NUCLEOTIDE SEQUENCE</scope>
    <source>
        <strain evidence="2">KCTC 12711</strain>
    </source>
</reference>
<dbReference type="Pfam" id="PF01471">
    <property type="entry name" value="PG_binding_1"/>
    <property type="match status" value="1"/>
</dbReference>
<protein>
    <recommendedName>
        <fullName evidence="1">Peptidoglycan binding-like domain-containing protein</fullName>
    </recommendedName>
</protein>
<dbReference type="InterPro" id="IPR002477">
    <property type="entry name" value="Peptidoglycan-bd-like"/>
</dbReference>
<dbReference type="AlphaFoldDB" id="A0A918RNR9"/>
<dbReference type="SUPFAM" id="SSF47090">
    <property type="entry name" value="PGBD-like"/>
    <property type="match status" value="1"/>
</dbReference>
<sequence>MNSTPQNSNPCLDDVSAPPIHLRQRSRYAFVVAVLVVLSGCETGRKALPVEAPPPVVEPEIKPEIFSATPIRAAPRTLIRFAQTALKKLGYNIGRVDGQWGPRSAQAIRQFETDRDLWSANGHLSELNLHHLTEESELSLANFEREEKPAPKSIANQLRGTAPLSKGAQLIIIEREYQVFAKPNPYSAKLARLEPGTGIYVVAKQEGWYEIESINRMKGFVKAD</sequence>
<comment type="caution">
    <text evidence="2">The sequence shown here is derived from an EMBL/GenBank/DDBJ whole genome shotgun (WGS) entry which is preliminary data.</text>
</comment>
<dbReference type="Proteomes" id="UP000614811">
    <property type="component" value="Unassembled WGS sequence"/>
</dbReference>
<dbReference type="InterPro" id="IPR036366">
    <property type="entry name" value="PGBDSf"/>
</dbReference>